<dbReference type="Pfam" id="PF00102">
    <property type="entry name" value="Y_phosphatase"/>
    <property type="match status" value="1"/>
</dbReference>
<evidence type="ECO:0000313" key="5">
    <source>
        <dbReference type="WBParaSite" id="TCONS_00009541.p1"/>
    </source>
</evidence>
<dbReference type="WBParaSite" id="SSTP_0000758400.1">
    <property type="protein sequence ID" value="SSTP_0000758400.1"/>
    <property type="gene ID" value="SSTP_0000758400"/>
</dbReference>
<evidence type="ECO:0000259" key="1">
    <source>
        <dbReference type="PROSITE" id="PS50055"/>
    </source>
</evidence>
<dbReference type="InterPro" id="IPR000387">
    <property type="entry name" value="Tyr_Pase_dom"/>
</dbReference>
<dbReference type="AlphaFoldDB" id="A0A0K0EDM2"/>
<dbReference type="InterPro" id="IPR000242">
    <property type="entry name" value="PTP_cat"/>
</dbReference>
<dbReference type="Proteomes" id="UP000035681">
    <property type="component" value="Unplaced"/>
</dbReference>
<keyword evidence="3" id="KW-1185">Reference proteome</keyword>
<reference evidence="4" key="1">
    <citation type="submission" date="2015-08" db="UniProtKB">
        <authorList>
            <consortium name="WormBaseParasite"/>
        </authorList>
    </citation>
    <scope>IDENTIFICATION</scope>
</reference>
<dbReference type="PROSITE" id="PS00383">
    <property type="entry name" value="TYR_PHOSPHATASE_1"/>
    <property type="match status" value="1"/>
</dbReference>
<name>A0A0K0EDM2_STRER</name>
<dbReference type="CDD" id="cd00047">
    <property type="entry name" value="PTPc"/>
    <property type="match status" value="1"/>
</dbReference>
<dbReference type="PROSITE" id="PS50056">
    <property type="entry name" value="TYR_PHOSPHATASE_2"/>
    <property type="match status" value="1"/>
</dbReference>
<dbReference type="GO" id="GO:0004725">
    <property type="term" value="F:protein tyrosine phosphatase activity"/>
    <property type="evidence" value="ECO:0007669"/>
    <property type="project" value="InterPro"/>
</dbReference>
<dbReference type="SMART" id="SM00404">
    <property type="entry name" value="PTPc_motif"/>
    <property type="match status" value="1"/>
</dbReference>
<dbReference type="InterPro" id="IPR029021">
    <property type="entry name" value="Prot-tyrosine_phosphatase-like"/>
</dbReference>
<dbReference type="STRING" id="6248.A0A0K0EDM2"/>
<dbReference type="PROSITE" id="PS50055">
    <property type="entry name" value="TYR_PHOSPHATASE_PTP"/>
    <property type="match status" value="1"/>
</dbReference>
<accession>A0A0K0EDM2</accession>
<dbReference type="InterPro" id="IPR016130">
    <property type="entry name" value="Tyr_Pase_AS"/>
</dbReference>
<organism evidence="4">
    <name type="scientific">Strongyloides stercoralis</name>
    <name type="common">Threadworm</name>
    <dbReference type="NCBI Taxonomy" id="6248"/>
    <lineage>
        <taxon>Eukaryota</taxon>
        <taxon>Metazoa</taxon>
        <taxon>Ecdysozoa</taxon>
        <taxon>Nematoda</taxon>
        <taxon>Chromadorea</taxon>
        <taxon>Rhabditida</taxon>
        <taxon>Tylenchina</taxon>
        <taxon>Panagrolaimomorpha</taxon>
        <taxon>Strongyloidoidea</taxon>
        <taxon>Strongyloididae</taxon>
        <taxon>Strongyloides</taxon>
    </lineage>
</organism>
<feature type="domain" description="Tyrosine-protein phosphatase" evidence="1">
    <location>
        <begin position="95"/>
        <end position="348"/>
    </location>
</feature>
<sequence>MFNQCSNYKLEEKKPVKKFTSSLKQYDRKKNCLQLSEKKFMASQTNENKMHFKKEDIYESKYRSFLTKRDGVFKKNESSLHTFIDILSSKTLQDLKLEFAAIKSYNFPEHTRNAFDHNMSLNKYKDIVCIDQTRVSLNPPGPHYYHANFVNQLGMKHNFICCQAPMDETIVDFWRLCIQKNVSIIICLVNSIEYGKKKFSQYWPNNEGETIKFKYFNIEYDSTENCDEAYFIRNLKVWMDGVDSVPVRIKQIQWREWPDKFVPSVTTSVMRLIRRLKNIKKNETIVVHCTAGIGRTGTLIATNMLFSKISSNSEINIYNTVMDLRKQRAGAVQTEIQYIYLHKIIVDYCLIINIFSTARKAIAIKFIEEYNLYYESLLQGGIQQQNDFLSPNPLPISPFQVNQNYPNQQ</sequence>
<evidence type="ECO:0000313" key="3">
    <source>
        <dbReference type="Proteomes" id="UP000035681"/>
    </source>
</evidence>
<feature type="domain" description="Tyrosine specific protein phosphatases" evidence="2">
    <location>
        <begin position="270"/>
        <end position="339"/>
    </location>
</feature>
<evidence type="ECO:0000259" key="2">
    <source>
        <dbReference type="PROSITE" id="PS50056"/>
    </source>
</evidence>
<dbReference type="WBParaSite" id="TCONS_00009541.p1">
    <property type="protein sequence ID" value="TCONS_00009541.p1"/>
    <property type="gene ID" value="XLOC_007337"/>
</dbReference>
<dbReference type="PANTHER" id="PTHR46163">
    <property type="entry name" value="TYROSINE-PROTEIN PHOSPHATASE-RELATED"/>
    <property type="match status" value="1"/>
</dbReference>
<dbReference type="SUPFAM" id="SSF52799">
    <property type="entry name" value="(Phosphotyrosine protein) phosphatases II"/>
    <property type="match status" value="1"/>
</dbReference>
<proteinExistence type="predicted"/>
<evidence type="ECO:0000313" key="4">
    <source>
        <dbReference type="WBParaSite" id="SSTP_0000758400.1"/>
    </source>
</evidence>
<dbReference type="SMART" id="SM00194">
    <property type="entry name" value="PTPc"/>
    <property type="match status" value="1"/>
</dbReference>
<dbReference type="PRINTS" id="PR00700">
    <property type="entry name" value="PRTYPHPHTASE"/>
</dbReference>
<protein>
    <submittedName>
        <fullName evidence="5">Tyrosine-protein phosphatase domain-containing protein</fullName>
    </submittedName>
</protein>
<dbReference type="Gene3D" id="3.90.190.10">
    <property type="entry name" value="Protein tyrosine phosphatase superfamily"/>
    <property type="match status" value="1"/>
</dbReference>
<dbReference type="InterPro" id="IPR052782">
    <property type="entry name" value="Oocyte-zygote_transition_reg"/>
</dbReference>
<dbReference type="InterPro" id="IPR003595">
    <property type="entry name" value="Tyr_Pase_cat"/>
</dbReference>